<dbReference type="Proteomes" id="UP000095149">
    <property type="component" value="Unassembled WGS sequence"/>
</dbReference>
<name>A0A1E3JYW2_9TREE</name>
<dbReference type="AlphaFoldDB" id="A0A1E3JYW2"/>
<gene>
    <name evidence="2" type="ORF">I350_05060</name>
</gene>
<comment type="caution">
    <text evidence="2">The sequence shown here is derived from an EMBL/GenBank/DDBJ whole genome shotgun (WGS) entry which is preliminary data.</text>
</comment>
<evidence type="ECO:0000256" key="1">
    <source>
        <dbReference type="SAM" id="MobiDB-lite"/>
    </source>
</evidence>
<organism evidence="2 3">
    <name type="scientific">Cryptococcus amylolentus CBS 6273</name>
    <dbReference type="NCBI Taxonomy" id="1296118"/>
    <lineage>
        <taxon>Eukaryota</taxon>
        <taxon>Fungi</taxon>
        <taxon>Dikarya</taxon>
        <taxon>Basidiomycota</taxon>
        <taxon>Agaricomycotina</taxon>
        <taxon>Tremellomycetes</taxon>
        <taxon>Tremellales</taxon>
        <taxon>Cryptococcaceae</taxon>
        <taxon>Cryptococcus</taxon>
    </lineage>
</organism>
<feature type="region of interest" description="Disordered" evidence="1">
    <location>
        <begin position="265"/>
        <end position="294"/>
    </location>
</feature>
<evidence type="ECO:0000313" key="2">
    <source>
        <dbReference type="EMBL" id="ODO05999.1"/>
    </source>
</evidence>
<sequence>MLPLRQTAAARRVFSRAPRLNHRPFTRSSPALLSKHSSLQLQPRPTARTYVSFTNPSAFSFSSSSQAASGDLSELAKKDDTVLTRLRAGEGQLVDEGYYDPDDKFNGPPVSYDPFRYPAELQPHLPLAKLNAPSGRPYTPNTTANILCRNHSTTKQLCHETRNGEIFSMETFVIVYESANENDLVQSLEKGQTFRGRVVFADDRITHLAFDGHLFSVSHDPNGVHGTASLKEVVAVLAETEREMLGIDPKTAADILALHVDERRNGITHDSSPTPSPASAVPSSSEFSPSNDPDELALQQHLESLSNSRKQALAESRSVLERVRASLDHLVVDYDPEEGRQIFGSDDFKYPAQHHSLPLHTIDPPSSYPYTPNTSARILSPDDFELHELLNLSEDGKVVTYDGIVRIFEREDDGDLVTQMNKGKTLRARLIFADGRTTHLATDGHVFSLSDQGEGLDETVRLERVVGLLGKAEREMLKIEPTLFESIYTQHIAEYTERHFKAHRGLTANDPPSPEELENTHLASVPTIAEWNLDPYTLINKLPIWAACALDSHPTVLSSPAPVIGTDEVVEKIEKGEGLEFFVERAVAEHGLPTDLDLDGKGRWCEWIVRVRSQSETAQNREIRAFIATIHDDGLRAKTISIGGTFVNLELLDGGGYVVGEEEEVSVGDLAGL</sequence>
<feature type="compositionally biased region" description="Low complexity" evidence="1">
    <location>
        <begin position="271"/>
        <end position="290"/>
    </location>
</feature>
<dbReference type="EMBL" id="MEKH01000007">
    <property type="protein sequence ID" value="ODO05999.1"/>
    <property type="molecule type" value="Genomic_DNA"/>
</dbReference>
<protein>
    <submittedName>
        <fullName evidence="2">Uncharacterized protein</fullName>
    </submittedName>
</protein>
<proteinExistence type="predicted"/>
<reference evidence="2 3" key="1">
    <citation type="submission" date="2016-06" db="EMBL/GenBank/DDBJ databases">
        <title>Evolution of pathogenesis and genome organization in the Tremellales.</title>
        <authorList>
            <person name="Cuomo C."/>
            <person name="Litvintseva A."/>
            <person name="Heitman J."/>
            <person name="Chen Y."/>
            <person name="Sun S."/>
            <person name="Springer D."/>
            <person name="Dromer F."/>
            <person name="Young S."/>
            <person name="Zeng Q."/>
            <person name="Chapman S."/>
            <person name="Gujja S."/>
            <person name="Saif S."/>
            <person name="Birren B."/>
        </authorList>
    </citation>
    <scope>NUCLEOTIDE SEQUENCE [LARGE SCALE GENOMIC DNA]</scope>
    <source>
        <strain evidence="2 3">CBS 6273</strain>
    </source>
</reference>
<accession>A0A1E3JYW2</accession>
<evidence type="ECO:0000313" key="3">
    <source>
        <dbReference type="Proteomes" id="UP000095149"/>
    </source>
</evidence>
<dbReference type="OrthoDB" id="10329243at2759"/>